<organism evidence="2 3">
    <name type="scientific">Moraxella lacunata</name>
    <dbReference type="NCBI Taxonomy" id="477"/>
    <lineage>
        <taxon>Bacteria</taxon>
        <taxon>Pseudomonadati</taxon>
        <taxon>Pseudomonadota</taxon>
        <taxon>Gammaproteobacteria</taxon>
        <taxon>Moraxellales</taxon>
        <taxon>Moraxellaceae</taxon>
        <taxon>Moraxella</taxon>
    </lineage>
</organism>
<name>A0A1B8Q721_MORLA</name>
<dbReference type="Proteomes" id="UP000092607">
    <property type="component" value="Unassembled WGS sequence"/>
</dbReference>
<evidence type="ECO:0000313" key="2">
    <source>
        <dbReference type="EMBL" id="OBX65562.1"/>
    </source>
</evidence>
<dbReference type="EMBL" id="LZMS01000034">
    <property type="protein sequence ID" value="OBX65562.1"/>
    <property type="molecule type" value="Genomic_DNA"/>
</dbReference>
<dbReference type="OrthoDB" id="9867492at2"/>
<proteinExistence type="predicted"/>
<evidence type="ECO:0000313" key="3">
    <source>
        <dbReference type="Proteomes" id="UP000092607"/>
    </source>
</evidence>
<reference evidence="2 3" key="1">
    <citation type="submission" date="2016-06" db="EMBL/GenBank/DDBJ databases">
        <title>Draft genome of Moraxella lacunata CCUG 57757A.</title>
        <authorList>
            <person name="Salva-Serra F."/>
            <person name="Engstrom-Jakobsson H."/>
            <person name="Thorell K."/>
            <person name="Gonzales-Siles L."/>
            <person name="Karlsson R."/>
            <person name="Boulund F."/>
            <person name="Engstrand L."/>
            <person name="Kristiansson E."/>
            <person name="Moore E."/>
        </authorList>
    </citation>
    <scope>NUCLEOTIDE SEQUENCE [LARGE SCALE GENOMIC DNA]</scope>
    <source>
        <strain evidence="2 3">CCUG 57757A</strain>
    </source>
</reference>
<keyword evidence="1" id="KW-1133">Transmembrane helix</keyword>
<evidence type="ECO:0000256" key="1">
    <source>
        <dbReference type="SAM" id="Phobius"/>
    </source>
</evidence>
<keyword evidence="1" id="KW-0812">Transmembrane</keyword>
<sequence length="159" mass="18956">MSLKPIIKGLQIIIGLVVASLFWWQMWQGSPYKIPYTYKNWDELQQRYMILMTDILADEMQPDDIQIYNRRGGTVYRQAIYHHYDQAMIDRMAQNAIKQGWEPMPSDFYQNAVFHACKDEIGLVMLSDTKLYVQTYWYKTGICERLFIKTQYDNNSQSQ</sequence>
<comment type="caution">
    <text evidence="2">The sequence shown here is derived from an EMBL/GenBank/DDBJ whole genome shotgun (WGS) entry which is preliminary data.</text>
</comment>
<protein>
    <submittedName>
        <fullName evidence="2">Uncharacterized protein</fullName>
    </submittedName>
</protein>
<gene>
    <name evidence="2" type="ORF">A9309_02320</name>
</gene>
<dbReference type="RefSeq" id="WP_065256588.1">
    <property type="nucleotide sequence ID" value="NZ_JARDJM010000005.1"/>
</dbReference>
<dbReference type="AlphaFoldDB" id="A0A1B8Q721"/>
<keyword evidence="1" id="KW-0472">Membrane</keyword>
<feature type="transmembrane region" description="Helical" evidence="1">
    <location>
        <begin position="6"/>
        <end position="24"/>
    </location>
</feature>
<accession>A0A1B8Q721</accession>